<dbReference type="STRING" id="1120996.SAMN02746066_00872"/>
<protein>
    <submittedName>
        <fullName evidence="7">Guanylate kinase</fullName>
    </submittedName>
</protein>
<accession>A0A1M7G774</accession>
<gene>
    <name evidence="7" type="ORF">SAMN02746066_00872</name>
</gene>
<keyword evidence="4 7" id="KW-0418">Kinase</keyword>
<dbReference type="PANTHER" id="PTHR23117:SF13">
    <property type="entry name" value="GUANYLATE KINASE"/>
    <property type="match status" value="1"/>
</dbReference>
<organism evidence="7 8">
    <name type="scientific">Anaerosporobacter mobilis DSM 15930</name>
    <dbReference type="NCBI Taxonomy" id="1120996"/>
    <lineage>
        <taxon>Bacteria</taxon>
        <taxon>Bacillati</taxon>
        <taxon>Bacillota</taxon>
        <taxon>Clostridia</taxon>
        <taxon>Lachnospirales</taxon>
        <taxon>Lachnospiraceae</taxon>
        <taxon>Anaerosporobacter</taxon>
    </lineage>
</organism>
<evidence type="ECO:0000313" key="7">
    <source>
        <dbReference type="EMBL" id="SHM12036.1"/>
    </source>
</evidence>
<name>A0A1M7G774_9FIRM</name>
<dbReference type="EMBL" id="FRCP01000006">
    <property type="protein sequence ID" value="SHM12036.1"/>
    <property type="molecule type" value="Genomic_DNA"/>
</dbReference>
<dbReference type="AlphaFoldDB" id="A0A1M7G774"/>
<comment type="similarity">
    <text evidence="2">Belongs to the guanylate kinase family.</text>
</comment>
<dbReference type="InterPro" id="IPR008145">
    <property type="entry name" value="GK/Ca_channel_bsu"/>
</dbReference>
<dbReference type="SUPFAM" id="SSF52540">
    <property type="entry name" value="P-loop containing nucleoside triphosphate hydrolases"/>
    <property type="match status" value="1"/>
</dbReference>
<comment type="catalytic activity">
    <reaction evidence="5">
        <text>GMP + ATP = GDP + ADP</text>
        <dbReference type="Rhea" id="RHEA:20780"/>
        <dbReference type="ChEBI" id="CHEBI:30616"/>
        <dbReference type="ChEBI" id="CHEBI:58115"/>
        <dbReference type="ChEBI" id="CHEBI:58189"/>
        <dbReference type="ChEBI" id="CHEBI:456216"/>
        <dbReference type="EC" id="2.7.4.8"/>
    </reaction>
</comment>
<evidence type="ECO:0000259" key="6">
    <source>
        <dbReference type="PROSITE" id="PS50052"/>
    </source>
</evidence>
<keyword evidence="8" id="KW-1185">Reference proteome</keyword>
<dbReference type="PROSITE" id="PS00856">
    <property type="entry name" value="GUANYLATE_KINASE_1"/>
    <property type="match status" value="1"/>
</dbReference>
<evidence type="ECO:0000256" key="5">
    <source>
        <dbReference type="ARBA" id="ARBA00048594"/>
    </source>
</evidence>
<dbReference type="Proteomes" id="UP000184038">
    <property type="component" value="Unassembled WGS sequence"/>
</dbReference>
<evidence type="ECO:0000313" key="8">
    <source>
        <dbReference type="Proteomes" id="UP000184038"/>
    </source>
</evidence>
<dbReference type="GO" id="GO:0004385">
    <property type="term" value="F:GMP kinase activity"/>
    <property type="evidence" value="ECO:0007669"/>
    <property type="project" value="UniProtKB-EC"/>
</dbReference>
<comment type="function">
    <text evidence="1">Essential for recycling GMP and indirectly, cGMP.</text>
</comment>
<reference evidence="7 8" key="1">
    <citation type="submission" date="2016-11" db="EMBL/GenBank/DDBJ databases">
        <authorList>
            <person name="Jaros S."/>
            <person name="Januszkiewicz K."/>
            <person name="Wedrychowicz H."/>
        </authorList>
    </citation>
    <scope>NUCLEOTIDE SEQUENCE [LARGE SCALE GENOMIC DNA]</scope>
    <source>
        <strain evidence="7 8">DSM 15930</strain>
    </source>
</reference>
<dbReference type="PROSITE" id="PS50052">
    <property type="entry name" value="GUANYLATE_KINASE_2"/>
    <property type="match status" value="1"/>
</dbReference>
<evidence type="ECO:0000256" key="3">
    <source>
        <dbReference type="ARBA" id="ARBA00022679"/>
    </source>
</evidence>
<dbReference type="RefSeq" id="WP_073283425.1">
    <property type="nucleotide sequence ID" value="NZ_FRCP01000006.1"/>
</dbReference>
<dbReference type="GO" id="GO:0005829">
    <property type="term" value="C:cytosol"/>
    <property type="evidence" value="ECO:0007669"/>
    <property type="project" value="TreeGrafter"/>
</dbReference>
<dbReference type="Gene3D" id="3.40.50.300">
    <property type="entry name" value="P-loop containing nucleotide triphosphate hydrolases"/>
    <property type="match status" value="1"/>
</dbReference>
<dbReference type="Pfam" id="PF00625">
    <property type="entry name" value="Guanylate_kin"/>
    <property type="match status" value="1"/>
</dbReference>
<dbReference type="InterPro" id="IPR008144">
    <property type="entry name" value="Guanylate_kin-like_dom"/>
</dbReference>
<keyword evidence="3" id="KW-0808">Transferase</keyword>
<proteinExistence type="inferred from homology"/>
<sequence length="200" mass="23713">MGKIYVVIGKSASGKDSIFKYLREDETLKLKTVVGYTTRPIRIGEQDGVEYFFVSDDRFECLKVEGKIIEYRTYQTINGPWNYFTVNDGQIELEKSDYLFINTLEAYNQIRKYFGEDKVIPIYIEVEDGERLSRALKREKKQLTPNYAELCRRFLADSEDFSEEELRESGIERRFKNNDIQECIEEIKKYINNDQKNEKL</sequence>
<evidence type="ECO:0000256" key="4">
    <source>
        <dbReference type="ARBA" id="ARBA00022777"/>
    </source>
</evidence>
<dbReference type="SMART" id="SM00072">
    <property type="entry name" value="GuKc"/>
    <property type="match status" value="1"/>
</dbReference>
<dbReference type="InterPro" id="IPR020590">
    <property type="entry name" value="Guanylate_kinase_CS"/>
</dbReference>
<evidence type="ECO:0000256" key="1">
    <source>
        <dbReference type="ARBA" id="ARBA00003531"/>
    </source>
</evidence>
<dbReference type="OrthoDB" id="1033810at2"/>
<evidence type="ECO:0000256" key="2">
    <source>
        <dbReference type="ARBA" id="ARBA00005790"/>
    </source>
</evidence>
<dbReference type="InterPro" id="IPR027417">
    <property type="entry name" value="P-loop_NTPase"/>
</dbReference>
<dbReference type="PANTHER" id="PTHR23117">
    <property type="entry name" value="GUANYLATE KINASE-RELATED"/>
    <property type="match status" value="1"/>
</dbReference>
<feature type="domain" description="Guanylate kinase-like" evidence="6">
    <location>
        <begin position="2"/>
        <end position="192"/>
    </location>
</feature>